<dbReference type="AlphaFoldDB" id="A0A9D6LNS6"/>
<gene>
    <name evidence="4" type="ORF">HY220_03910</name>
</gene>
<dbReference type="Proteomes" id="UP000808388">
    <property type="component" value="Unassembled WGS sequence"/>
</dbReference>
<feature type="domain" description="Peptidoglycan binding-like" evidence="3">
    <location>
        <begin position="412"/>
        <end position="456"/>
    </location>
</feature>
<evidence type="ECO:0000256" key="1">
    <source>
        <dbReference type="SAM" id="MobiDB-lite"/>
    </source>
</evidence>
<evidence type="ECO:0000313" key="4">
    <source>
        <dbReference type="EMBL" id="MBI3627854.1"/>
    </source>
</evidence>
<name>A0A9D6LNS6_9BACT</name>
<dbReference type="InterPro" id="IPR036365">
    <property type="entry name" value="PGBD-like_sf"/>
</dbReference>
<organism evidence="4 5">
    <name type="scientific">Candidatus Sungiibacteriota bacterium</name>
    <dbReference type="NCBI Taxonomy" id="2750080"/>
    <lineage>
        <taxon>Bacteria</taxon>
        <taxon>Candidatus Sungiibacteriota</taxon>
    </lineage>
</organism>
<dbReference type="InterPro" id="IPR002477">
    <property type="entry name" value="Peptidoglycan-bd-like"/>
</dbReference>
<dbReference type="InterPro" id="IPR036366">
    <property type="entry name" value="PGBDSf"/>
</dbReference>
<dbReference type="EMBL" id="JACQCQ010000013">
    <property type="protein sequence ID" value="MBI3627854.1"/>
    <property type="molecule type" value="Genomic_DNA"/>
</dbReference>
<protein>
    <submittedName>
        <fullName evidence="4">Peptidoglycan-binding protein</fullName>
    </submittedName>
</protein>
<sequence>MKKFYLLLLFTIFGVLPAVASADNPAVTSFSATPSSISYGQFTALSWAITNGSGHNLYFFCNQGISLKTDAGAAFPCNTKQSVSSYASDSAGFQIINATGATQSVTVRVTPKDASGADYDAGGVSTTITVGPIPHPISNFSASTQYPIPGTALTLTWTGIDIGGANLQFDCVSGIQVFSQSPSVTNALPCNGLAYTSDLAGSGSVTISFSNASYSSATLGVRVLPAIVPGVYDGTHGISLSLTVGGALPPQSESIFSFTSSKTIALSGEPIYFSWDARNASGTNIQLPCSDAVTATSSLWDPVIALHCVGLALPQPLSVTGSSTIAFSNHTGIPQTVSFMLLPESLTGTYDPLKSKTIVLTILPPGSSPSSAVSSTTSQASGAAGAGTASQGSIKVVHTIPFTLYLSKGSSNKQVTALQQLLRQDPTLYPEKTVSGYYGPATQAAVIRFQARYGIAKKGDTGYGSVGVKTRAKLNGLKDF</sequence>
<feature type="chain" id="PRO_5039732564" evidence="2">
    <location>
        <begin position="21"/>
        <end position="480"/>
    </location>
</feature>
<dbReference type="SUPFAM" id="SSF47090">
    <property type="entry name" value="PGBD-like"/>
    <property type="match status" value="1"/>
</dbReference>
<accession>A0A9D6LNS6</accession>
<feature type="region of interest" description="Disordered" evidence="1">
    <location>
        <begin position="366"/>
        <end position="387"/>
    </location>
</feature>
<proteinExistence type="predicted"/>
<evidence type="ECO:0000313" key="5">
    <source>
        <dbReference type="Proteomes" id="UP000808388"/>
    </source>
</evidence>
<feature type="signal peptide" evidence="2">
    <location>
        <begin position="1"/>
        <end position="20"/>
    </location>
</feature>
<dbReference type="Pfam" id="PF01471">
    <property type="entry name" value="PG_binding_1"/>
    <property type="match status" value="1"/>
</dbReference>
<dbReference type="Gene3D" id="1.10.101.10">
    <property type="entry name" value="PGBD-like superfamily/PGBD"/>
    <property type="match status" value="1"/>
</dbReference>
<evidence type="ECO:0000259" key="3">
    <source>
        <dbReference type="Pfam" id="PF01471"/>
    </source>
</evidence>
<evidence type="ECO:0000256" key="2">
    <source>
        <dbReference type="SAM" id="SignalP"/>
    </source>
</evidence>
<keyword evidence="2" id="KW-0732">Signal</keyword>
<reference evidence="4" key="1">
    <citation type="submission" date="2020-07" db="EMBL/GenBank/DDBJ databases">
        <title>Huge and variable diversity of episymbiotic CPR bacteria and DPANN archaea in groundwater ecosystems.</title>
        <authorList>
            <person name="He C.Y."/>
            <person name="Keren R."/>
            <person name="Whittaker M."/>
            <person name="Farag I.F."/>
            <person name="Doudna J."/>
            <person name="Cate J.H.D."/>
            <person name="Banfield J.F."/>
        </authorList>
    </citation>
    <scope>NUCLEOTIDE SEQUENCE</scope>
    <source>
        <strain evidence="4">NC_groundwater_972_Pr1_S-0.2um_49_27</strain>
    </source>
</reference>
<comment type="caution">
    <text evidence="4">The sequence shown here is derived from an EMBL/GenBank/DDBJ whole genome shotgun (WGS) entry which is preliminary data.</text>
</comment>